<gene>
    <name evidence="2" type="ORF">NRB20_34160</name>
</gene>
<name>A0A7K0D648_9NOCA</name>
<dbReference type="OrthoDB" id="9812295at2"/>
<dbReference type="PANTHER" id="PTHR30543:SF21">
    <property type="entry name" value="NAD(P)H-DEPENDENT FMN REDUCTASE LOT6"/>
    <property type="match status" value="1"/>
</dbReference>
<dbReference type="SUPFAM" id="SSF52218">
    <property type="entry name" value="Flavoproteins"/>
    <property type="match status" value="1"/>
</dbReference>
<evidence type="ECO:0000313" key="3">
    <source>
        <dbReference type="Proteomes" id="UP000438448"/>
    </source>
</evidence>
<keyword evidence="3" id="KW-1185">Reference proteome</keyword>
<evidence type="ECO:0000259" key="1">
    <source>
        <dbReference type="Pfam" id="PF03358"/>
    </source>
</evidence>
<feature type="domain" description="NADPH-dependent FMN reductase-like" evidence="1">
    <location>
        <begin position="4"/>
        <end position="150"/>
    </location>
</feature>
<sequence>MSAKIGIVVGSVREGRAGEAVANWVYKAAAQRTDAEFSLVDLKSFNVPILTSGTVPGAANKQYDDPAVTAWSRAIDALDGFVLVTPEYNHGVPGAMKNAFDSLGSEWARKTIGFVSYGADGGIRAVEQWRQIVANFHMVDIRSQVALGLFTDFGTDGFAPMERREGELTGLLDNLIDATDRMRR</sequence>
<protein>
    <recommendedName>
        <fullName evidence="1">NADPH-dependent FMN reductase-like domain-containing protein</fullName>
    </recommendedName>
</protein>
<dbReference type="GO" id="GO:0010181">
    <property type="term" value="F:FMN binding"/>
    <property type="evidence" value="ECO:0007669"/>
    <property type="project" value="TreeGrafter"/>
</dbReference>
<dbReference type="InterPro" id="IPR005025">
    <property type="entry name" value="FMN_Rdtase-like_dom"/>
</dbReference>
<proteinExistence type="predicted"/>
<dbReference type="AlphaFoldDB" id="A0A7K0D648"/>
<evidence type="ECO:0000313" key="2">
    <source>
        <dbReference type="EMBL" id="MQY20314.1"/>
    </source>
</evidence>
<accession>A0A7K0D648</accession>
<dbReference type="InterPro" id="IPR029039">
    <property type="entry name" value="Flavoprotein-like_sf"/>
</dbReference>
<reference evidence="2 3" key="1">
    <citation type="submission" date="2019-10" db="EMBL/GenBank/DDBJ databases">
        <title>Nocardia macrotermitis sp. nov. and Nocardia aurantia sp. nov., isolated from the gut of fungus growing-termite Macrotermes natalensis.</title>
        <authorList>
            <person name="Benndorf R."/>
            <person name="Schwitalla J."/>
            <person name="Martin K."/>
            <person name="De Beer W."/>
            <person name="Kaster A.-K."/>
            <person name="Vollmers J."/>
            <person name="Poulsen M."/>
            <person name="Beemelmanns C."/>
        </authorList>
    </citation>
    <scope>NUCLEOTIDE SEQUENCE [LARGE SCALE GENOMIC DNA]</scope>
    <source>
        <strain evidence="2 3">RB20</strain>
    </source>
</reference>
<dbReference type="PANTHER" id="PTHR30543">
    <property type="entry name" value="CHROMATE REDUCTASE"/>
    <property type="match status" value="1"/>
</dbReference>
<dbReference type="InterPro" id="IPR050712">
    <property type="entry name" value="NAD(P)H-dep_reductase"/>
</dbReference>
<dbReference type="EMBL" id="WEGK01000006">
    <property type="protein sequence ID" value="MQY20314.1"/>
    <property type="molecule type" value="Genomic_DNA"/>
</dbReference>
<dbReference type="RefSeq" id="WP_153411050.1">
    <property type="nucleotide sequence ID" value="NZ_WEGK01000006.1"/>
</dbReference>
<dbReference type="Pfam" id="PF03358">
    <property type="entry name" value="FMN_red"/>
    <property type="match status" value="1"/>
</dbReference>
<dbReference type="Proteomes" id="UP000438448">
    <property type="component" value="Unassembled WGS sequence"/>
</dbReference>
<dbReference type="GO" id="GO:0005829">
    <property type="term" value="C:cytosol"/>
    <property type="evidence" value="ECO:0007669"/>
    <property type="project" value="TreeGrafter"/>
</dbReference>
<organism evidence="2 3">
    <name type="scientific">Nocardia macrotermitis</name>
    <dbReference type="NCBI Taxonomy" id="2585198"/>
    <lineage>
        <taxon>Bacteria</taxon>
        <taxon>Bacillati</taxon>
        <taxon>Actinomycetota</taxon>
        <taxon>Actinomycetes</taxon>
        <taxon>Mycobacteriales</taxon>
        <taxon>Nocardiaceae</taxon>
        <taxon>Nocardia</taxon>
    </lineage>
</organism>
<dbReference type="Gene3D" id="3.40.50.360">
    <property type="match status" value="1"/>
</dbReference>
<comment type="caution">
    <text evidence="2">The sequence shown here is derived from an EMBL/GenBank/DDBJ whole genome shotgun (WGS) entry which is preliminary data.</text>
</comment>
<dbReference type="GO" id="GO:0016491">
    <property type="term" value="F:oxidoreductase activity"/>
    <property type="evidence" value="ECO:0007669"/>
    <property type="project" value="InterPro"/>
</dbReference>